<reference evidence="2" key="1">
    <citation type="submission" date="2016-11" db="UniProtKB">
        <authorList>
            <consortium name="WormBaseParasite"/>
        </authorList>
    </citation>
    <scope>IDENTIFICATION</scope>
</reference>
<dbReference type="WBParaSite" id="Hba_13118">
    <property type="protein sequence ID" value="Hba_13118"/>
    <property type="gene ID" value="Hba_13118"/>
</dbReference>
<protein>
    <submittedName>
        <fullName evidence="2">DDE_Tnp_ISL3 domain-containing protein</fullName>
    </submittedName>
</protein>
<proteinExistence type="predicted"/>
<name>A0A1I7X6L8_HETBA</name>
<dbReference type="AlphaFoldDB" id="A0A1I7X6L8"/>
<evidence type="ECO:0000313" key="1">
    <source>
        <dbReference type="Proteomes" id="UP000095283"/>
    </source>
</evidence>
<keyword evidence="1" id="KW-1185">Reference proteome</keyword>
<sequence>MEPRRVQIDMLLIGQCALELNFHSLSASLIKIYRKRTTWLPPSRQFSLACVYSQNRSTRTTNFVEGFHSNIRASYPAGTPTLYEMVKFCAAKLTMANMLAISFGNGSLKDRYIRRSDEVRQRSILTPWQISNSI</sequence>
<accession>A0A1I7X6L8</accession>
<organism evidence="1 2">
    <name type="scientific">Heterorhabditis bacteriophora</name>
    <name type="common">Entomopathogenic nematode worm</name>
    <dbReference type="NCBI Taxonomy" id="37862"/>
    <lineage>
        <taxon>Eukaryota</taxon>
        <taxon>Metazoa</taxon>
        <taxon>Ecdysozoa</taxon>
        <taxon>Nematoda</taxon>
        <taxon>Chromadorea</taxon>
        <taxon>Rhabditida</taxon>
        <taxon>Rhabditina</taxon>
        <taxon>Rhabditomorpha</taxon>
        <taxon>Strongyloidea</taxon>
        <taxon>Heterorhabditidae</taxon>
        <taxon>Heterorhabditis</taxon>
    </lineage>
</organism>
<evidence type="ECO:0000313" key="2">
    <source>
        <dbReference type="WBParaSite" id="Hba_13118"/>
    </source>
</evidence>
<dbReference type="Proteomes" id="UP000095283">
    <property type="component" value="Unplaced"/>
</dbReference>